<proteinExistence type="predicted"/>
<reference evidence="1" key="1">
    <citation type="submission" date="2020-05" db="EMBL/GenBank/DDBJ databases">
        <authorList>
            <person name="Chiriac C."/>
            <person name="Salcher M."/>
            <person name="Ghai R."/>
            <person name="Kavagutti S V."/>
        </authorList>
    </citation>
    <scope>NUCLEOTIDE SEQUENCE</scope>
</reference>
<name>A0A6J6U1X3_9ZZZZ</name>
<dbReference type="AlphaFoldDB" id="A0A6J6U1X3"/>
<organism evidence="1">
    <name type="scientific">freshwater metagenome</name>
    <dbReference type="NCBI Taxonomy" id="449393"/>
    <lineage>
        <taxon>unclassified sequences</taxon>
        <taxon>metagenomes</taxon>
        <taxon>ecological metagenomes</taxon>
    </lineage>
</organism>
<sequence length="170" mass="18748">MGHLPVHDRDDIAPGVHEVPGSGVALHEHDRPVAVVREVLGEPAEGERDHRLDDVTLDVLLLPYRELFADVLTDARGRAELGQAQLVNIDGMQSRELLHERSRGAHLLGRIVDLGEPVPSHQSFGQERVAGGVDRTEASDTHGRIAQCSIHRALAPHRVKRRGLWPISRV</sequence>
<dbReference type="EMBL" id="CAEZYR010000072">
    <property type="protein sequence ID" value="CAB4753315.1"/>
    <property type="molecule type" value="Genomic_DNA"/>
</dbReference>
<accession>A0A6J6U1X3</accession>
<gene>
    <name evidence="1" type="ORF">UFOPK2754_01932</name>
</gene>
<protein>
    <submittedName>
        <fullName evidence="1">Unannotated protein</fullName>
    </submittedName>
</protein>
<evidence type="ECO:0000313" key="1">
    <source>
        <dbReference type="EMBL" id="CAB4753315.1"/>
    </source>
</evidence>